<name>B5VTS2_YEAS6</name>
<evidence type="ECO:0000256" key="1">
    <source>
        <dbReference type="SAM" id="MobiDB-lite"/>
    </source>
</evidence>
<reference evidence="2 3" key="1">
    <citation type="journal article" date="2008" name="FEMS Yeast Res.">
        <title>Comparative genome analysis of a Saccharomyces cerevisiae wine strain.</title>
        <authorList>
            <person name="Borneman A.R."/>
            <person name="Forgan A.H."/>
            <person name="Pretorius I.S."/>
            <person name="Chambers P.J."/>
        </authorList>
    </citation>
    <scope>NUCLEOTIDE SEQUENCE [LARGE SCALE GENOMIC DNA]</scope>
    <source>
        <strain evidence="2 3">AWRI1631</strain>
    </source>
</reference>
<dbReference type="AlphaFoldDB" id="B5VTS2"/>
<evidence type="ECO:0000313" key="2">
    <source>
        <dbReference type="EMBL" id="EDZ68667.1"/>
    </source>
</evidence>
<organism evidence="2 3">
    <name type="scientific">Saccharomyces cerevisiae (strain AWRI1631)</name>
    <name type="common">Baker's yeast</name>
    <dbReference type="NCBI Taxonomy" id="545124"/>
    <lineage>
        <taxon>Eukaryota</taxon>
        <taxon>Fungi</taxon>
        <taxon>Dikarya</taxon>
        <taxon>Ascomycota</taxon>
        <taxon>Saccharomycotina</taxon>
        <taxon>Saccharomycetes</taxon>
        <taxon>Saccharomycetales</taxon>
        <taxon>Saccharomycetaceae</taxon>
        <taxon>Saccharomyces</taxon>
    </lineage>
</organism>
<accession>B5VTS2</accession>
<dbReference type="EMBL" id="ABSV01002434">
    <property type="protein sequence ID" value="EDZ68667.1"/>
    <property type="molecule type" value="Genomic_DNA"/>
</dbReference>
<proteinExistence type="predicted"/>
<feature type="region of interest" description="Disordered" evidence="1">
    <location>
        <begin position="1"/>
        <end position="34"/>
    </location>
</feature>
<dbReference type="Proteomes" id="UP000008988">
    <property type="component" value="Unassembled WGS sequence"/>
</dbReference>
<evidence type="ECO:0000313" key="3">
    <source>
        <dbReference type="Proteomes" id="UP000008988"/>
    </source>
</evidence>
<protein>
    <submittedName>
        <fullName evidence="2">Uncharacterized protein</fullName>
    </submittedName>
</protein>
<comment type="caution">
    <text evidence="2">The sequence shown here is derived from an EMBL/GenBank/DDBJ whole genome shotgun (WGS) entry which is preliminary data.</text>
</comment>
<sequence>MLLSRIGSHLLSSGDLHFDNNRSVLSDPKMHGSP</sequence>
<gene>
    <name evidence="2" type="ORF">AWRI1631_163850</name>
</gene>